<dbReference type="Proteomes" id="UP000693672">
    <property type="component" value="Unassembled WGS sequence"/>
</dbReference>
<proteinExistence type="predicted"/>
<evidence type="ECO:0000256" key="1">
    <source>
        <dbReference type="SAM" id="MobiDB-lite"/>
    </source>
</evidence>
<evidence type="ECO:0000313" key="2">
    <source>
        <dbReference type="EMBL" id="CAG7627494.1"/>
    </source>
</evidence>
<gene>
    <name evidence="2" type="ORF">PAESOLCIP111_02922</name>
</gene>
<comment type="caution">
    <text evidence="2">The sequence shown here is derived from an EMBL/GenBank/DDBJ whole genome shotgun (WGS) entry which is preliminary data.</text>
</comment>
<protein>
    <submittedName>
        <fullName evidence="2">Uncharacterized protein</fullName>
    </submittedName>
</protein>
<keyword evidence="3" id="KW-1185">Reference proteome</keyword>
<dbReference type="AlphaFoldDB" id="A0A916K592"/>
<name>A0A916K592_9BACL</name>
<accession>A0A916K592</accession>
<organism evidence="2 3">
    <name type="scientific">Paenibacillus solanacearum</name>
    <dbReference type="NCBI Taxonomy" id="2048548"/>
    <lineage>
        <taxon>Bacteria</taxon>
        <taxon>Bacillati</taxon>
        <taxon>Bacillota</taxon>
        <taxon>Bacilli</taxon>
        <taxon>Bacillales</taxon>
        <taxon>Paenibacillaceae</taxon>
        <taxon>Paenibacillus</taxon>
    </lineage>
</organism>
<feature type="region of interest" description="Disordered" evidence="1">
    <location>
        <begin position="1"/>
        <end position="25"/>
    </location>
</feature>
<sequence length="32" mass="3656">MLQAVSRSMNKERNQVLPNKGPLDEGLLLYLQ</sequence>
<reference evidence="2" key="1">
    <citation type="submission" date="2021-06" db="EMBL/GenBank/DDBJ databases">
        <authorList>
            <person name="Criscuolo A."/>
        </authorList>
    </citation>
    <scope>NUCLEOTIDE SEQUENCE</scope>
    <source>
        <strain evidence="2">CIP111600</strain>
    </source>
</reference>
<dbReference type="EMBL" id="CAJVAS010000011">
    <property type="protein sequence ID" value="CAG7627494.1"/>
    <property type="molecule type" value="Genomic_DNA"/>
</dbReference>
<evidence type="ECO:0000313" key="3">
    <source>
        <dbReference type="Proteomes" id="UP000693672"/>
    </source>
</evidence>